<dbReference type="AlphaFoldDB" id="A0A1I5F771"/>
<dbReference type="InterPro" id="IPR000253">
    <property type="entry name" value="FHA_dom"/>
</dbReference>
<dbReference type="CDD" id="cd00060">
    <property type="entry name" value="FHA"/>
    <property type="match status" value="1"/>
</dbReference>
<keyword evidence="4" id="KW-1185">Reference proteome</keyword>
<sequence length="302" mass="32199">MTLFKRVFASHTNGEAITPTPPARPEGPEAELGFDDDLIAGMAAFAEEPTEEPPFDHAVPVAPSDEPAKLDAPFHHDLGHQPALNPDMAERAAQAQREIETSQNRRVAQTPADDMRAAPPTPEHIAPPGIADQSEAADAPAAPSRPGRGARRVRTRMLGFDQGIDAVTDPFAKQGTQANAPTRKYPVGWMVVVAGPGKGHSFAIFNGVSTIGRGAEQSVVLDFGDTSISREKHAAVAYDDEQNSFFLGHGGKSNIVRLNGRPVLSTEDLSHGDSLRIGETTLRFVALCGTEFTWGPSGNDEL</sequence>
<feature type="region of interest" description="Disordered" evidence="1">
    <location>
        <begin position="8"/>
        <end position="30"/>
    </location>
</feature>
<dbReference type="STRING" id="1005928.SAMN04487859_118111"/>
<dbReference type="Pfam" id="PF00498">
    <property type="entry name" value="FHA"/>
    <property type="match status" value="1"/>
</dbReference>
<dbReference type="PROSITE" id="PS50006">
    <property type="entry name" value="FHA_DOMAIN"/>
    <property type="match status" value="1"/>
</dbReference>
<organism evidence="3 4">
    <name type="scientific">Roseovarius lutimaris</name>
    <dbReference type="NCBI Taxonomy" id="1005928"/>
    <lineage>
        <taxon>Bacteria</taxon>
        <taxon>Pseudomonadati</taxon>
        <taxon>Pseudomonadota</taxon>
        <taxon>Alphaproteobacteria</taxon>
        <taxon>Rhodobacterales</taxon>
        <taxon>Roseobacteraceae</taxon>
        <taxon>Roseovarius</taxon>
    </lineage>
</organism>
<evidence type="ECO:0000256" key="1">
    <source>
        <dbReference type="SAM" id="MobiDB-lite"/>
    </source>
</evidence>
<evidence type="ECO:0000313" key="4">
    <source>
        <dbReference type="Proteomes" id="UP000198599"/>
    </source>
</evidence>
<dbReference type="EMBL" id="FOVP01000018">
    <property type="protein sequence ID" value="SFO19496.1"/>
    <property type="molecule type" value="Genomic_DNA"/>
</dbReference>
<protein>
    <submittedName>
        <fullName evidence="3">FHA domain-containing protein</fullName>
    </submittedName>
</protein>
<dbReference type="RefSeq" id="WP_245736426.1">
    <property type="nucleotide sequence ID" value="NZ_FOVP01000018.1"/>
</dbReference>
<accession>A0A1I5F771</accession>
<evidence type="ECO:0000259" key="2">
    <source>
        <dbReference type="PROSITE" id="PS50006"/>
    </source>
</evidence>
<dbReference type="SUPFAM" id="SSF49879">
    <property type="entry name" value="SMAD/FHA domain"/>
    <property type="match status" value="1"/>
</dbReference>
<evidence type="ECO:0000313" key="3">
    <source>
        <dbReference type="EMBL" id="SFO19496.1"/>
    </source>
</evidence>
<dbReference type="Gene3D" id="2.60.200.20">
    <property type="match status" value="1"/>
</dbReference>
<name>A0A1I5F771_9RHOB</name>
<feature type="region of interest" description="Disordered" evidence="1">
    <location>
        <begin position="89"/>
        <end position="153"/>
    </location>
</feature>
<proteinExistence type="predicted"/>
<feature type="compositionally biased region" description="Low complexity" evidence="1">
    <location>
        <begin position="136"/>
        <end position="147"/>
    </location>
</feature>
<gene>
    <name evidence="3" type="ORF">SAMN04487859_118111</name>
</gene>
<dbReference type="Proteomes" id="UP000198599">
    <property type="component" value="Unassembled WGS sequence"/>
</dbReference>
<reference evidence="4" key="1">
    <citation type="submission" date="2016-10" db="EMBL/GenBank/DDBJ databases">
        <authorList>
            <person name="Varghese N."/>
            <person name="Submissions S."/>
        </authorList>
    </citation>
    <scope>NUCLEOTIDE SEQUENCE [LARGE SCALE GENOMIC DNA]</scope>
    <source>
        <strain evidence="4">DSM 28463</strain>
    </source>
</reference>
<dbReference type="InterPro" id="IPR008984">
    <property type="entry name" value="SMAD_FHA_dom_sf"/>
</dbReference>
<feature type="domain" description="FHA" evidence="2">
    <location>
        <begin position="209"/>
        <end position="263"/>
    </location>
</feature>